<feature type="chain" id="PRO_5034630235" description="dUTPase-like domain-containing protein" evidence="4">
    <location>
        <begin position="22"/>
        <end position="168"/>
    </location>
</feature>
<keyword evidence="3" id="KW-0378">Hydrolase</keyword>
<dbReference type="InterPro" id="IPR036157">
    <property type="entry name" value="dUTPase-like_sf"/>
</dbReference>
<dbReference type="Ensembl" id="ENSBJAT00000013442.1">
    <property type="protein sequence ID" value="ENSBJAP00000013085.1"/>
    <property type="gene ID" value="ENSBJAG00000008761.1"/>
</dbReference>
<sequence>MLLMLPCLFSLLQRALQRAAGMIFLAQIQKGGIVGGCNGSAECLTVREQRDLEQLVVVTDLCSAASGSAGLYLAVTTEVVLNTPNEIKLVSTGIWGPLPKGMVGLILGRSSTSKQGILVLPGVIDSDYQGELKIMITVLFGYHVLQPGQQVAQLLLFPYWVPNSKQVP</sequence>
<dbReference type="CDD" id="cd07557">
    <property type="entry name" value="trimeric_dUTPase"/>
    <property type="match status" value="1"/>
</dbReference>
<evidence type="ECO:0000313" key="6">
    <source>
        <dbReference type="Ensembl" id="ENSBJAP00000013085.1"/>
    </source>
</evidence>
<dbReference type="Pfam" id="PF00692">
    <property type="entry name" value="dUTPase"/>
    <property type="match status" value="1"/>
</dbReference>
<dbReference type="InterPro" id="IPR033704">
    <property type="entry name" value="dUTPase_trimeric"/>
</dbReference>
<dbReference type="SUPFAM" id="SSF51283">
    <property type="entry name" value="dUTPase-like"/>
    <property type="match status" value="1"/>
</dbReference>
<evidence type="ECO:0000256" key="4">
    <source>
        <dbReference type="SAM" id="SignalP"/>
    </source>
</evidence>
<evidence type="ECO:0000256" key="1">
    <source>
        <dbReference type="ARBA" id="ARBA00022670"/>
    </source>
</evidence>
<reference evidence="6" key="1">
    <citation type="submission" date="2025-08" db="UniProtKB">
        <authorList>
            <consortium name="Ensembl"/>
        </authorList>
    </citation>
    <scope>IDENTIFICATION</scope>
</reference>
<keyword evidence="7" id="KW-1185">Reference proteome</keyword>
<protein>
    <recommendedName>
        <fullName evidence="5">dUTPase-like domain-containing protein</fullName>
    </recommendedName>
</protein>
<keyword evidence="4" id="KW-0732">Signal</keyword>
<feature type="signal peptide" evidence="4">
    <location>
        <begin position="1"/>
        <end position="21"/>
    </location>
</feature>
<accession>A0A8C0HL91</accession>
<name>A0A8C0HL91_9AVES</name>
<proteinExistence type="predicted"/>
<feature type="domain" description="dUTPase-like" evidence="5">
    <location>
        <begin position="60"/>
        <end position="159"/>
    </location>
</feature>
<dbReference type="InterPro" id="IPR029054">
    <property type="entry name" value="dUTPase-like"/>
</dbReference>
<dbReference type="PANTHER" id="PTHR19422:SF123">
    <property type="entry name" value="RT1 CLASS I, LOCUS CE15"/>
    <property type="match status" value="1"/>
</dbReference>
<dbReference type="PANTHER" id="PTHR19422">
    <property type="entry name" value="GAG RETROVIRAL POLYPROTEIN"/>
    <property type="match status" value="1"/>
</dbReference>
<reference evidence="6" key="2">
    <citation type="submission" date="2025-09" db="UniProtKB">
        <authorList>
            <consortium name="Ensembl"/>
        </authorList>
    </citation>
    <scope>IDENTIFICATION</scope>
</reference>
<dbReference type="InterPro" id="IPR051592">
    <property type="entry name" value="HERV-K_Pro_peptidase_A2"/>
</dbReference>
<dbReference type="GO" id="GO:0004190">
    <property type="term" value="F:aspartic-type endopeptidase activity"/>
    <property type="evidence" value="ECO:0007669"/>
    <property type="project" value="UniProtKB-KW"/>
</dbReference>
<evidence type="ECO:0000256" key="2">
    <source>
        <dbReference type="ARBA" id="ARBA00022750"/>
    </source>
</evidence>
<dbReference type="GO" id="GO:0006508">
    <property type="term" value="P:proteolysis"/>
    <property type="evidence" value="ECO:0007669"/>
    <property type="project" value="UniProtKB-KW"/>
</dbReference>
<evidence type="ECO:0000259" key="5">
    <source>
        <dbReference type="Pfam" id="PF00692"/>
    </source>
</evidence>
<dbReference type="AlphaFoldDB" id="A0A8C0HL91"/>
<keyword evidence="1" id="KW-0645">Protease</keyword>
<keyword evidence="2" id="KW-0064">Aspartyl protease</keyword>
<organism evidence="6 7">
    <name type="scientific">Buteo japonicus</name>
    <dbReference type="NCBI Taxonomy" id="224669"/>
    <lineage>
        <taxon>Eukaryota</taxon>
        <taxon>Metazoa</taxon>
        <taxon>Chordata</taxon>
        <taxon>Craniata</taxon>
        <taxon>Vertebrata</taxon>
        <taxon>Euteleostomi</taxon>
        <taxon>Archelosauria</taxon>
        <taxon>Archosauria</taxon>
        <taxon>Dinosauria</taxon>
        <taxon>Saurischia</taxon>
        <taxon>Theropoda</taxon>
        <taxon>Coelurosauria</taxon>
        <taxon>Aves</taxon>
        <taxon>Neognathae</taxon>
        <taxon>Neoaves</taxon>
        <taxon>Telluraves</taxon>
        <taxon>Accipitrimorphae</taxon>
        <taxon>Accipitriformes</taxon>
        <taxon>Accipitridae</taxon>
        <taxon>Accipitrinae</taxon>
        <taxon>Buteo</taxon>
    </lineage>
</organism>
<dbReference type="Gene3D" id="2.70.40.10">
    <property type="match status" value="1"/>
</dbReference>
<evidence type="ECO:0000313" key="7">
    <source>
        <dbReference type="Proteomes" id="UP000694555"/>
    </source>
</evidence>
<dbReference type="Proteomes" id="UP000694555">
    <property type="component" value="Unplaced"/>
</dbReference>
<evidence type="ECO:0000256" key="3">
    <source>
        <dbReference type="ARBA" id="ARBA00022801"/>
    </source>
</evidence>